<dbReference type="InterPro" id="IPR052514">
    <property type="entry name" value="SAM-dependent_MTase"/>
</dbReference>
<organism evidence="2 3">
    <name type="scientific">Clostridium beijerinckii</name>
    <name type="common">Clostridium MP</name>
    <dbReference type="NCBI Taxonomy" id="1520"/>
    <lineage>
        <taxon>Bacteria</taxon>
        <taxon>Bacillati</taxon>
        <taxon>Bacillota</taxon>
        <taxon>Clostridia</taxon>
        <taxon>Eubacteriales</taxon>
        <taxon>Clostridiaceae</taxon>
        <taxon>Clostridium</taxon>
    </lineage>
</organism>
<dbReference type="Gene3D" id="3.40.50.150">
    <property type="entry name" value="Vaccinia Virus protein VP39"/>
    <property type="match status" value="1"/>
</dbReference>
<dbReference type="RefSeq" id="WP_077839145.1">
    <property type="nucleotide sequence ID" value="NZ_JABTAE010000001.1"/>
</dbReference>
<name>A0A1S8S6G6_CLOBE</name>
<evidence type="ECO:0000313" key="3">
    <source>
        <dbReference type="Proteomes" id="UP000190973"/>
    </source>
</evidence>
<reference evidence="2 3" key="1">
    <citation type="submission" date="2016-05" db="EMBL/GenBank/DDBJ databases">
        <title>Microbial solvent formation.</title>
        <authorList>
            <person name="Poehlein A."/>
            <person name="Montoya Solano J.D."/>
            <person name="Flitsch S."/>
            <person name="Krabben P."/>
            <person name="Duerre P."/>
            <person name="Daniel R."/>
        </authorList>
    </citation>
    <scope>NUCLEOTIDE SEQUENCE [LARGE SCALE GENOMIC DNA]</scope>
    <source>
        <strain evidence="2 3">DSM 53</strain>
    </source>
</reference>
<dbReference type="EMBL" id="LZZI01000044">
    <property type="protein sequence ID" value="OOM60905.1"/>
    <property type="molecule type" value="Genomic_DNA"/>
</dbReference>
<sequence length="357" mass="41387">MRFELEKESMFTKVLTNSENSIILFGASSFGSYMKNVFESFNMNIRYFCDNDIGKHGKEIGGIKIISPSELVALGKENLIVITSTYYKEIYEQLKELGFGNIFCFSPWFLYEHKNGALRETISNNMSKIKELYNLLEDNKSREVLENIINYRITFNIDYLMNAVNSNKMYFDEDILKLNGNESFLDAGAFDGDTVLEFINFVRGEFNNIYAFEPDKVNFDRLTNNTQLLSYKNKIKFEKSGLYKDSLGITFENHHNMGSHIVKDDSNNSISTISIDDYSKKNEISFIKMDIEGAEIDAILGGSETLKKHKPKLAICIYHRMDDLWEIPLLIKKIQPEYKIFIRQHAYNLYDSVCYAI</sequence>
<evidence type="ECO:0000259" key="1">
    <source>
        <dbReference type="Pfam" id="PF05050"/>
    </source>
</evidence>
<dbReference type="InterPro" id="IPR006342">
    <property type="entry name" value="FkbM_mtfrase"/>
</dbReference>
<comment type="caution">
    <text evidence="2">The sequence shown here is derived from an EMBL/GenBank/DDBJ whole genome shotgun (WGS) entry which is preliminary data.</text>
</comment>
<accession>A0A1S8S6G6</accession>
<dbReference type="NCBIfam" id="TIGR01444">
    <property type="entry name" value="fkbM_fam"/>
    <property type="match status" value="1"/>
</dbReference>
<gene>
    <name evidence="2" type="ORF">CLBCK_26220</name>
</gene>
<dbReference type="AlphaFoldDB" id="A0A1S8S6G6"/>
<dbReference type="Pfam" id="PF05050">
    <property type="entry name" value="Methyltransf_21"/>
    <property type="match status" value="1"/>
</dbReference>
<dbReference type="Proteomes" id="UP000190973">
    <property type="component" value="Unassembled WGS sequence"/>
</dbReference>
<dbReference type="SUPFAM" id="SSF53335">
    <property type="entry name" value="S-adenosyl-L-methionine-dependent methyltransferases"/>
    <property type="match status" value="1"/>
</dbReference>
<dbReference type="InterPro" id="IPR029063">
    <property type="entry name" value="SAM-dependent_MTases_sf"/>
</dbReference>
<feature type="domain" description="Methyltransferase FkbM" evidence="1">
    <location>
        <begin position="186"/>
        <end position="323"/>
    </location>
</feature>
<dbReference type="PANTHER" id="PTHR34203:SF15">
    <property type="entry name" value="SLL1173 PROTEIN"/>
    <property type="match status" value="1"/>
</dbReference>
<evidence type="ECO:0000313" key="2">
    <source>
        <dbReference type="EMBL" id="OOM60905.1"/>
    </source>
</evidence>
<proteinExistence type="predicted"/>
<protein>
    <recommendedName>
        <fullName evidence="1">Methyltransferase FkbM domain-containing protein</fullName>
    </recommendedName>
</protein>
<dbReference type="PANTHER" id="PTHR34203">
    <property type="entry name" value="METHYLTRANSFERASE, FKBM FAMILY PROTEIN"/>
    <property type="match status" value="1"/>
</dbReference>
<dbReference type="Gene3D" id="3.40.50.720">
    <property type="entry name" value="NAD(P)-binding Rossmann-like Domain"/>
    <property type="match status" value="1"/>
</dbReference>